<keyword evidence="4" id="KW-1185">Reference proteome</keyword>
<evidence type="ECO:0000313" key="4">
    <source>
        <dbReference type="Proteomes" id="UP000005408"/>
    </source>
</evidence>
<accession>A0A8W8IFM2</accession>
<sequence length="651" mass="73834">MAQSMTPRKTCVLGDSCIVCGFSFVQHERTADGKDIIHKFYQSKLKLNSERIEYIKKVSERSDIQECDGGICRKCFRSVESVIKTDEKNQAAKQKIRESIDFVYRTQIISLPSPRRTSVTKRMLRPDPNPPDTSGTCSGPANPLAKVSFVSPVKLSPFRELTKYRKIAPQTEILSKVSEKEQDFEPVPKTKRALFSVKENKSDQCSLDGRVEVVVHYPSGRKSATIKEDAHQQICKAIARGGNADSTIVDILRKHNPMVLVQGSQKIVQEECKAVSKRGSGTLLQQKTHADFFNFRWENIYQQLQMMCPALLSIITATVSDIPPVVGSKPFLHALQTVGIALHGRSQEMAVMQYINGFLLYHGGCTQRDIERLSHVGLTVHPLTIKRKLLDWQDVLDKEILKIRDSWAEGGSVKYQIIGDNWDKNILPSYRTSDRKTISLHLFHVYAIVDRVIPTERGCHASAPHDIEVGTFIPSIDDQKNLMKELTFIFSTSVIENHPELQKIYGKIYPKHLEHKYSHCVGNKTKQYPLGLFDCNENKTPELIRLLKTLSVYVPCKDGEVVESVFFGGDRLTDERVQAAQKAMANAETPLQKLQGFVSKIEDFHRLMNFLEAIHKLTYSTKSAVDQGTVYYYRYDKASLFDSYVIHLMCV</sequence>
<feature type="region of interest" description="Disordered" evidence="1">
    <location>
        <begin position="115"/>
        <end position="138"/>
    </location>
</feature>
<evidence type="ECO:0000313" key="3">
    <source>
        <dbReference type="EnsemblMetazoa" id="G14017.1:cds"/>
    </source>
</evidence>
<dbReference type="Pfam" id="PF20231">
    <property type="entry name" value="DUF6589"/>
    <property type="match status" value="1"/>
</dbReference>
<dbReference type="AlphaFoldDB" id="A0A8W8IFM2"/>
<name>A0A8W8IFM2_MAGGI</name>
<feature type="domain" description="DUF6589" evidence="2">
    <location>
        <begin position="473"/>
        <end position="628"/>
    </location>
</feature>
<reference evidence="3" key="1">
    <citation type="submission" date="2022-08" db="UniProtKB">
        <authorList>
            <consortium name="EnsemblMetazoa"/>
        </authorList>
    </citation>
    <scope>IDENTIFICATION</scope>
    <source>
        <strain evidence="3">05x7-T-G4-1.051#20</strain>
    </source>
</reference>
<organism evidence="3 4">
    <name type="scientific">Magallana gigas</name>
    <name type="common">Pacific oyster</name>
    <name type="synonym">Crassostrea gigas</name>
    <dbReference type="NCBI Taxonomy" id="29159"/>
    <lineage>
        <taxon>Eukaryota</taxon>
        <taxon>Metazoa</taxon>
        <taxon>Spiralia</taxon>
        <taxon>Lophotrochozoa</taxon>
        <taxon>Mollusca</taxon>
        <taxon>Bivalvia</taxon>
        <taxon>Autobranchia</taxon>
        <taxon>Pteriomorphia</taxon>
        <taxon>Ostreida</taxon>
        <taxon>Ostreoidea</taxon>
        <taxon>Ostreidae</taxon>
        <taxon>Magallana</taxon>
    </lineage>
</organism>
<evidence type="ECO:0000259" key="2">
    <source>
        <dbReference type="Pfam" id="PF20231"/>
    </source>
</evidence>
<dbReference type="InterPro" id="IPR046496">
    <property type="entry name" value="DUF6589"/>
</dbReference>
<evidence type="ECO:0000256" key="1">
    <source>
        <dbReference type="SAM" id="MobiDB-lite"/>
    </source>
</evidence>
<dbReference type="Proteomes" id="UP000005408">
    <property type="component" value="Unassembled WGS sequence"/>
</dbReference>
<dbReference type="EnsemblMetazoa" id="G14017.1">
    <property type="protein sequence ID" value="G14017.1:cds"/>
    <property type="gene ID" value="G14017"/>
</dbReference>
<proteinExistence type="predicted"/>
<protein>
    <recommendedName>
        <fullName evidence="2">DUF6589 domain-containing protein</fullName>
    </recommendedName>
</protein>